<reference evidence="1 2" key="1">
    <citation type="submission" date="2017-09" db="EMBL/GenBank/DDBJ databases">
        <title>Comparative genomics of rhizobia isolated from Phaseolus vulgaris in China.</title>
        <authorList>
            <person name="Tong W."/>
        </authorList>
    </citation>
    <scope>NUCLEOTIDE SEQUENCE [LARGE SCALE GENOMIC DNA]</scope>
    <source>
        <strain evidence="1 2">PCH1</strain>
    </source>
</reference>
<evidence type="ECO:0000313" key="2">
    <source>
        <dbReference type="Proteomes" id="UP000220353"/>
    </source>
</evidence>
<dbReference type="AlphaFoldDB" id="A0A2A6LP41"/>
<dbReference type="RefSeq" id="WP_097587957.1">
    <property type="nucleotide sequence ID" value="NZ_NWTC01000041.1"/>
</dbReference>
<accession>A0A2A6LP41</accession>
<sequence>MICSSRIQPTFDRIFIGIIGSLEGQNRVAEQSQRPGCFYAGVYMALLFVVVDLREHRPVPPHYNRKPVAGG</sequence>
<organism evidence="1 2">
    <name type="scientific">Rhizobium fredii</name>
    <name type="common">Sinorhizobium fredii</name>
    <dbReference type="NCBI Taxonomy" id="380"/>
    <lineage>
        <taxon>Bacteria</taxon>
        <taxon>Pseudomonadati</taxon>
        <taxon>Pseudomonadota</taxon>
        <taxon>Alphaproteobacteria</taxon>
        <taxon>Hyphomicrobiales</taxon>
        <taxon>Rhizobiaceae</taxon>
        <taxon>Sinorhizobium/Ensifer group</taxon>
        <taxon>Sinorhizobium</taxon>
    </lineage>
</organism>
<gene>
    <name evidence="1" type="ORF">CO661_31195</name>
</gene>
<dbReference type="EMBL" id="NWTC01000041">
    <property type="protein sequence ID" value="PDT44115.1"/>
    <property type="molecule type" value="Genomic_DNA"/>
</dbReference>
<dbReference type="Proteomes" id="UP000220353">
    <property type="component" value="Unassembled WGS sequence"/>
</dbReference>
<comment type="caution">
    <text evidence="1">The sequence shown here is derived from an EMBL/GenBank/DDBJ whole genome shotgun (WGS) entry which is preliminary data.</text>
</comment>
<proteinExistence type="predicted"/>
<evidence type="ECO:0000313" key="1">
    <source>
        <dbReference type="EMBL" id="PDT44115.1"/>
    </source>
</evidence>
<name>A0A2A6LP41_RHIFR</name>
<protein>
    <submittedName>
        <fullName evidence="1">Uncharacterized protein</fullName>
    </submittedName>
</protein>